<feature type="transmembrane region" description="Helical" evidence="9">
    <location>
        <begin position="120"/>
        <end position="143"/>
    </location>
</feature>
<dbReference type="GO" id="GO:0042802">
    <property type="term" value="F:identical protein binding"/>
    <property type="evidence" value="ECO:0007669"/>
    <property type="project" value="UniProtKB-ARBA"/>
</dbReference>
<keyword evidence="9" id="KW-0812">Transmembrane</keyword>
<evidence type="ECO:0000256" key="8">
    <source>
        <dbReference type="SAM" id="MobiDB-lite"/>
    </source>
</evidence>
<comment type="caution">
    <text evidence="10">The sequence shown here is derived from an EMBL/GenBank/DDBJ whole genome shotgun (WGS) entry which is preliminary data.</text>
</comment>
<comment type="subunit">
    <text evidence="4">Homooligomer. Interacts with ARC5 and FIS1B on peroxisomes.</text>
</comment>
<keyword evidence="9" id="KW-1133">Transmembrane helix</keyword>
<feature type="transmembrane region" description="Helical" evidence="9">
    <location>
        <begin position="345"/>
        <end position="366"/>
    </location>
</feature>
<evidence type="ECO:0000256" key="4">
    <source>
        <dbReference type="ARBA" id="ARBA00011340"/>
    </source>
</evidence>
<dbReference type="GO" id="GO:0044375">
    <property type="term" value="P:regulation of peroxisome size"/>
    <property type="evidence" value="ECO:0007669"/>
    <property type="project" value="UniProtKB-ARBA"/>
</dbReference>
<dbReference type="PANTHER" id="PTHR12652">
    <property type="entry name" value="PEROXISOMAL BIOGENESIS FACTOR 11"/>
    <property type="match status" value="1"/>
</dbReference>
<dbReference type="InterPro" id="IPR008733">
    <property type="entry name" value="PEX11"/>
</dbReference>
<evidence type="ECO:0000256" key="9">
    <source>
        <dbReference type="SAM" id="Phobius"/>
    </source>
</evidence>
<evidence type="ECO:0000256" key="1">
    <source>
        <dbReference type="ARBA" id="ARBA00002503"/>
    </source>
</evidence>
<dbReference type="NCBIfam" id="TIGR01571">
    <property type="entry name" value="A_thal_Cys_rich"/>
    <property type="match status" value="1"/>
</dbReference>
<dbReference type="GO" id="GO:0016559">
    <property type="term" value="P:peroxisome fission"/>
    <property type="evidence" value="ECO:0007669"/>
    <property type="project" value="InterPro"/>
</dbReference>
<evidence type="ECO:0000256" key="6">
    <source>
        <dbReference type="ARBA" id="ARBA00023136"/>
    </source>
</evidence>
<feature type="region of interest" description="Disordered" evidence="8">
    <location>
        <begin position="449"/>
        <end position="477"/>
    </location>
</feature>
<dbReference type="Pfam" id="PF04749">
    <property type="entry name" value="PLAC8"/>
    <property type="match status" value="1"/>
</dbReference>
<dbReference type="EMBL" id="JACEGQ020000003">
    <property type="protein sequence ID" value="KAH8513650.1"/>
    <property type="molecule type" value="Genomic_DNA"/>
</dbReference>
<dbReference type="AlphaFoldDB" id="A0A8T2Z8J5"/>
<comment type="similarity">
    <text evidence="3">Belongs to the peroxin-11 family.</text>
</comment>
<comment type="function">
    <text evidence="1">Involved in peroxisomal proliferation. Promotes peroxisomal duplication, aggregation or elongation without fission.</text>
</comment>
<proteinExistence type="inferred from homology"/>
<evidence type="ECO:0000313" key="11">
    <source>
        <dbReference type="Proteomes" id="UP000807159"/>
    </source>
</evidence>
<dbReference type="PANTHER" id="PTHR12652:SF17">
    <property type="entry name" value="PEROXISOMAL MEMBRANE PROTEIN 11B"/>
    <property type="match status" value="1"/>
</dbReference>
<evidence type="ECO:0000256" key="5">
    <source>
        <dbReference type="ARBA" id="ARBA00022593"/>
    </source>
</evidence>
<feature type="compositionally biased region" description="Polar residues" evidence="8">
    <location>
        <begin position="453"/>
        <end position="477"/>
    </location>
</feature>
<sequence length="477" mass="53315">MNDTVDKLVIFLAKRDGIDKLVKTFQYVSKLVRWQVEATHPDVARRFQQWEVASGLGRKAFRTGRFLTGFNALRRGPGSTPTFKILAVLANAGEMVYFFFDHFLWLSRIGTLDAKLAGRMSFISAFGESFGYIFFIIADFIIIKEGLKEERRLITSSKEDTSKDVTESLRKIRADRVMRLMAVAANVADFIIALADIEPNPFCNHAVTLGVSGLVSAWAALEIVLSCYHFGGTWFISLEFEPSMAEGNVSRYVKLTKEQTGVEEIKPGELNQPIEVPHLEVCKCNECGQPLPENFQPPADEPWTTGIFGCAEDTESCWTGLFCPCVLFGRNIESLRDDTPWTTPCVCHAVCVEGGIALAAATAVFHGINPDTPFLICEGLLFAWWMCGIYTGLVRQSLQKKYHLKNSPCDPCMVHCCMHWCALCQEHREMKGRLSDNFVMPMTIVNPPPVQEMSATTENQDSTPSSEKSTSLEMQPL</sequence>
<protein>
    <submittedName>
        <fullName evidence="10">Uncharacterized protein</fullName>
    </submittedName>
</protein>
<accession>A0A8T2Z8J5</accession>
<gene>
    <name evidence="10" type="ORF">H0E87_006785</name>
</gene>
<evidence type="ECO:0000256" key="7">
    <source>
        <dbReference type="ARBA" id="ARBA00023140"/>
    </source>
</evidence>
<dbReference type="Proteomes" id="UP000807159">
    <property type="component" value="Chromosome 3"/>
</dbReference>
<evidence type="ECO:0000313" key="10">
    <source>
        <dbReference type="EMBL" id="KAH8513650.1"/>
    </source>
</evidence>
<dbReference type="InterPro" id="IPR006461">
    <property type="entry name" value="PLAC_motif_containing"/>
</dbReference>
<keyword evidence="5" id="KW-0962">Peroxisome biogenesis</keyword>
<name>A0A8T2Z8J5_POPDE</name>
<reference evidence="10" key="1">
    <citation type="journal article" date="2021" name="J. Hered.">
        <title>Genome Assembly of Salicaceae Populus deltoides (Eastern Cottonwood) I-69 Based on Nanopore Sequencing and Hi-C Technologies.</title>
        <authorList>
            <person name="Bai S."/>
            <person name="Wu H."/>
            <person name="Zhang J."/>
            <person name="Pan Z."/>
            <person name="Zhao W."/>
            <person name="Li Z."/>
            <person name="Tong C."/>
        </authorList>
    </citation>
    <scope>NUCLEOTIDE SEQUENCE</scope>
    <source>
        <tissue evidence="10">Leaf</tissue>
    </source>
</reference>
<feature type="transmembrane region" description="Helical" evidence="9">
    <location>
        <begin position="83"/>
        <end position="100"/>
    </location>
</feature>
<keyword evidence="11" id="KW-1185">Reference proteome</keyword>
<dbReference type="Pfam" id="PF05648">
    <property type="entry name" value="PEX11"/>
    <property type="match status" value="1"/>
</dbReference>
<dbReference type="GO" id="GO:0005778">
    <property type="term" value="C:peroxisomal membrane"/>
    <property type="evidence" value="ECO:0007669"/>
    <property type="project" value="UniProtKB-SubCell"/>
</dbReference>
<feature type="transmembrane region" description="Helical" evidence="9">
    <location>
        <begin position="372"/>
        <end position="393"/>
    </location>
</feature>
<evidence type="ECO:0000256" key="3">
    <source>
        <dbReference type="ARBA" id="ARBA00008194"/>
    </source>
</evidence>
<comment type="subcellular location">
    <subcellularLocation>
        <location evidence="2">Peroxisome membrane</location>
        <topology evidence="2">Multi-pass membrane protein</topology>
    </subcellularLocation>
</comment>
<evidence type="ECO:0000256" key="2">
    <source>
        <dbReference type="ARBA" id="ARBA00004585"/>
    </source>
</evidence>
<organism evidence="10 11">
    <name type="scientific">Populus deltoides</name>
    <name type="common">Eastern poplar</name>
    <name type="synonym">Eastern cottonwood</name>
    <dbReference type="NCBI Taxonomy" id="3696"/>
    <lineage>
        <taxon>Eukaryota</taxon>
        <taxon>Viridiplantae</taxon>
        <taxon>Streptophyta</taxon>
        <taxon>Embryophyta</taxon>
        <taxon>Tracheophyta</taxon>
        <taxon>Spermatophyta</taxon>
        <taxon>Magnoliopsida</taxon>
        <taxon>eudicotyledons</taxon>
        <taxon>Gunneridae</taxon>
        <taxon>Pentapetalae</taxon>
        <taxon>rosids</taxon>
        <taxon>fabids</taxon>
        <taxon>Malpighiales</taxon>
        <taxon>Salicaceae</taxon>
        <taxon>Saliceae</taxon>
        <taxon>Populus</taxon>
    </lineage>
</organism>
<keyword evidence="7" id="KW-0576">Peroxisome</keyword>
<keyword evidence="6 9" id="KW-0472">Membrane</keyword>